<evidence type="ECO:0000259" key="3">
    <source>
        <dbReference type="PROSITE" id="PS50958"/>
    </source>
</evidence>
<feature type="domain" description="SMB" evidence="3">
    <location>
        <begin position="49"/>
        <end position="98"/>
    </location>
</feature>
<sequence>METDHLTQRKHCLIHVGFLLPITLLFCGAVGLVFAYSGPDLPPGPYCGRTGQCCQDRQDSCSHRILDSKCYCDQFCNRTQGHDDCCPDYPQVCLGETPPPEKNTMGCRYGRNIYVPGDTVNQDCHVWNLSVVEESGLGKIERAFFYQTRAVVSPDDKKSPPPMDTWNTRSVTSALPAFWGLGNRIGKIRKGGIGPPITSHNETQRKRCFTSVSGEAVSSTLGFSLVSWVHIQTYTFTRNNNLCDHTKSCFVGESNPLHVAWQPVVRCP</sequence>
<evidence type="ECO:0000313" key="4">
    <source>
        <dbReference type="EMBL" id="SOQ48696.1"/>
    </source>
</evidence>
<organism evidence="4">
    <name type="scientific">Spodoptera frugiperda</name>
    <name type="common">Fall armyworm</name>
    <dbReference type="NCBI Taxonomy" id="7108"/>
    <lineage>
        <taxon>Eukaryota</taxon>
        <taxon>Metazoa</taxon>
        <taxon>Ecdysozoa</taxon>
        <taxon>Arthropoda</taxon>
        <taxon>Hexapoda</taxon>
        <taxon>Insecta</taxon>
        <taxon>Pterygota</taxon>
        <taxon>Neoptera</taxon>
        <taxon>Endopterygota</taxon>
        <taxon>Lepidoptera</taxon>
        <taxon>Glossata</taxon>
        <taxon>Ditrysia</taxon>
        <taxon>Noctuoidea</taxon>
        <taxon>Noctuidae</taxon>
        <taxon>Amphipyrinae</taxon>
        <taxon>Spodoptera</taxon>
    </lineage>
</organism>
<dbReference type="AlphaFoldDB" id="A0A2H1W6W9"/>
<proteinExistence type="predicted"/>
<reference evidence="4" key="1">
    <citation type="submission" date="2016-07" db="EMBL/GenBank/DDBJ databases">
        <authorList>
            <person name="Bretaudeau A."/>
        </authorList>
    </citation>
    <scope>NUCLEOTIDE SEQUENCE</scope>
    <source>
        <strain evidence="4">Rice</strain>
        <tissue evidence="4">Whole body</tissue>
    </source>
</reference>
<protein>
    <submittedName>
        <fullName evidence="4">SFRICE_022699</fullName>
    </submittedName>
</protein>
<name>A0A2H1W6W9_SPOFR</name>
<evidence type="ECO:0000256" key="2">
    <source>
        <dbReference type="SAM" id="Phobius"/>
    </source>
</evidence>
<keyword evidence="2" id="KW-0812">Transmembrane</keyword>
<keyword evidence="2" id="KW-0472">Membrane</keyword>
<evidence type="ECO:0000256" key="1">
    <source>
        <dbReference type="ARBA" id="ARBA00023157"/>
    </source>
</evidence>
<keyword evidence="2" id="KW-1133">Transmembrane helix</keyword>
<gene>
    <name evidence="4" type="ORF">SFRICE_022699</name>
</gene>
<feature type="transmembrane region" description="Helical" evidence="2">
    <location>
        <begin position="12"/>
        <end position="36"/>
    </location>
</feature>
<dbReference type="InterPro" id="IPR001212">
    <property type="entry name" value="Somatomedin_B_dom"/>
</dbReference>
<keyword evidence="1" id="KW-1015">Disulfide bond</keyword>
<dbReference type="EMBL" id="ODYU01006656">
    <property type="protein sequence ID" value="SOQ48696.1"/>
    <property type="molecule type" value="Genomic_DNA"/>
</dbReference>
<accession>A0A2H1W6W9</accession>
<dbReference type="PROSITE" id="PS50958">
    <property type="entry name" value="SMB_2"/>
    <property type="match status" value="1"/>
</dbReference>